<protein>
    <submittedName>
        <fullName evidence="1">Uncharacterized protein</fullName>
    </submittedName>
</protein>
<dbReference type="Proteomes" id="UP000245609">
    <property type="component" value="Unassembled WGS sequence"/>
</dbReference>
<dbReference type="EMBL" id="MBFS01000060">
    <property type="protein sequence ID" value="PVV04939.1"/>
    <property type="molecule type" value="Genomic_DNA"/>
</dbReference>
<dbReference type="AlphaFoldDB" id="A0A2T9ZK14"/>
<name>A0A2T9ZK14_9FUNG</name>
<evidence type="ECO:0000313" key="2">
    <source>
        <dbReference type="Proteomes" id="UP000245609"/>
    </source>
</evidence>
<gene>
    <name evidence="1" type="ORF">BB560_000544</name>
</gene>
<dbReference type="OrthoDB" id="5600109at2759"/>
<evidence type="ECO:0000313" key="1">
    <source>
        <dbReference type="EMBL" id="PVV04939.1"/>
    </source>
</evidence>
<organism evidence="1 2">
    <name type="scientific">Smittium megazygosporum</name>
    <dbReference type="NCBI Taxonomy" id="133381"/>
    <lineage>
        <taxon>Eukaryota</taxon>
        <taxon>Fungi</taxon>
        <taxon>Fungi incertae sedis</taxon>
        <taxon>Zoopagomycota</taxon>
        <taxon>Kickxellomycotina</taxon>
        <taxon>Harpellomycetes</taxon>
        <taxon>Harpellales</taxon>
        <taxon>Legeriomycetaceae</taxon>
        <taxon>Smittium</taxon>
    </lineage>
</organism>
<accession>A0A2T9ZK14</accession>
<proteinExistence type="predicted"/>
<keyword evidence="2" id="KW-1185">Reference proteome</keyword>
<sequence>MDNTDYYINALSEQYSSDPESSLDTSMFQTHKTKPFDPYSSQINPRQIVTENTNHSSFSHHYRESSNIKQNQNLIDLNSTRKPINLSDNNAFLKFVDNSTSYSDSRNQNSRFEIEGRRNLTKELEKNSSLLDPQSSDHSLNDLDLESDFKKENNGHTNQSLENLELENSAVDFINFDFSKGLKTDLFSRNNKNYNNNTRNIYKEPEFSIISNNKINNNSNSFSKSAFQNSLNENALKSKSLYDLYKSNGVFSKPNNFFSKPLKPTPSSGWVYRWATIPTSRRIVGSKEEYFPKDLPLPIEVFLLPSSQSLDFSKKSTSHSVTNSNIQPTLTSRGKSLLMSNQIMLSKYDKRIVL</sequence>
<reference evidence="1 2" key="1">
    <citation type="journal article" date="2018" name="MBio">
        <title>Comparative Genomics Reveals the Core Gene Toolbox for the Fungus-Insect Symbiosis.</title>
        <authorList>
            <person name="Wang Y."/>
            <person name="Stata M."/>
            <person name="Wang W."/>
            <person name="Stajich J.E."/>
            <person name="White M.M."/>
            <person name="Moncalvo J.M."/>
        </authorList>
    </citation>
    <scope>NUCLEOTIDE SEQUENCE [LARGE SCALE GENOMIC DNA]</scope>
    <source>
        <strain evidence="1 2">SC-DP-2</strain>
    </source>
</reference>
<comment type="caution">
    <text evidence="1">The sequence shown here is derived from an EMBL/GenBank/DDBJ whole genome shotgun (WGS) entry which is preliminary data.</text>
</comment>